<dbReference type="SUPFAM" id="SSF52540">
    <property type="entry name" value="P-loop containing nucleoside triphosphate hydrolases"/>
    <property type="match status" value="1"/>
</dbReference>
<evidence type="ECO:0000313" key="6">
    <source>
        <dbReference type="Proteomes" id="UP000094578"/>
    </source>
</evidence>
<evidence type="ECO:0000256" key="3">
    <source>
        <dbReference type="ARBA" id="ARBA00022840"/>
    </source>
</evidence>
<dbReference type="PATRIC" id="fig|1886670.3.peg.473"/>
<organism evidence="5 6">
    <name type="scientific">Paenibacillus nuruki</name>
    <dbReference type="NCBI Taxonomy" id="1886670"/>
    <lineage>
        <taxon>Bacteria</taxon>
        <taxon>Bacillati</taxon>
        <taxon>Bacillota</taxon>
        <taxon>Bacilli</taxon>
        <taxon>Bacillales</taxon>
        <taxon>Paenibacillaceae</taxon>
        <taxon>Paenibacillus</taxon>
    </lineage>
</organism>
<dbReference type="Proteomes" id="UP000094578">
    <property type="component" value="Unassembled WGS sequence"/>
</dbReference>
<dbReference type="PANTHER" id="PTHR43776">
    <property type="entry name" value="TRANSPORT ATP-BINDING PROTEIN"/>
    <property type="match status" value="1"/>
</dbReference>
<evidence type="ECO:0000313" key="5">
    <source>
        <dbReference type="EMBL" id="ODP30214.1"/>
    </source>
</evidence>
<evidence type="ECO:0000256" key="1">
    <source>
        <dbReference type="ARBA" id="ARBA00022448"/>
    </source>
</evidence>
<dbReference type="RefSeq" id="WP_069325925.1">
    <property type="nucleotide sequence ID" value="NZ_MDER01000024.1"/>
</dbReference>
<dbReference type="InterPro" id="IPR017871">
    <property type="entry name" value="ABC_transporter-like_CS"/>
</dbReference>
<dbReference type="GO" id="GO:0005524">
    <property type="term" value="F:ATP binding"/>
    <property type="evidence" value="ECO:0007669"/>
    <property type="project" value="UniProtKB-KW"/>
</dbReference>
<proteinExistence type="predicted"/>
<evidence type="ECO:0000259" key="4">
    <source>
        <dbReference type="PROSITE" id="PS50893"/>
    </source>
</evidence>
<keyword evidence="3 5" id="KW-0067">ATP-binding</keyword>
<dbReference type="InterPro" id="IPR027417">
    <property type="entry name" value="P-loop_NTPase"/>
</dbReference>
<dbReference type="SMART" id="SM00382">
    <property type="entry name" value="AAA"/>
    <property type="match status" value="1"/>
</dbReference>
<dbReference type="STRING" id="1886670.PTI45_00456"/>
<feature type="domain" description="ABC transporter" evidence="4">
    <location>
        <begin position="9"/>
        <end position="257"/>
    </location>
</feature>
<accession>A0A1E3L997</accession>
<keyword evidence="1" id="KW-0813">Transport</keyword>
<comment type="caution">
    <text evidence="5">The sequence shown here is derived from an EMBL/GenBank/DDBJ whole genome shotgun (WGS) entry which is preliminary data.</text>
</comment>
<name>A0A1E3L997_9BACL</name>
<evidence type="ECO:0000256" key="2">
    <source>
        <dbReference type="ARBA" id="ARBA00022741"/>
    </source>
</evidence>
<dbReference type="InterPro" id="IPR050319">
    <property type="entry name" value="ABC_transp_ATP-bind"/>
</dbReference>
<dbReference type="AlphaFoldDB" id="A0A1E3L997"/>
<keyword evidence="6" id="KW-1185">Reference proteome</keyword>
<reference evidence="5 6" key="1">
    <citation type="submission" date="2016-08" db="EMBL/GenBank/DDBJ databases">
        <title>Genome sequencing of Paenibacillus sp. TI45-13ar, isolated from Korean traditional nuruk.</title>
        <authorList>
            <person name="Kim S.-J."/>
        </authorList>
    </citation>
    <scope>NUCLEOTIDE SEQUENCE [LARGE SCALE GENOMIC DNA]</scope>
    <source>
        <strain evidence="5 6">TI45-13ar</strain>
    </source>
</reference>
<protein>
    <submittedName>
        <fullName evidence="5">Methionine import ATP-binding protein MetN</fullName>
    </submittedName>
</protein>
<dbReference type="Pfam" id="PF00005">
    <property type="entry name" value="ABC_tran"/>
    <property type="match status" value="1"/>
</dbReference>
<dbReference type="InterPro" id="IPR003593">
    <property type="entry name" value="AAA+_ATPase"/>
</dbReference>
<dbReference type="EMBL" id="MDER01000024">
    <property type="protein sequence ID" value="ODP30214.1"/>
    <property type="molecule type" value="Genomic_DNA"/>
</dbReference>
<dbReference type="Gene3D" id="3.40.50.300">
    <property type="entry name" value="P-loop containing nucleotide triphosphate hydrolases"/>
    <property type="match status" value="1"/>
</dbReference>
<dbReference type="GO" id="GO:0055085">
    <property type="term" value="P:transmembrane transport"/>
    <property type="evidence" value="ECO:0007669"/>
    <property type="project" value="UniProtKB-ARBA"/>
</dbReference>
<dbReference type="CDD" id="cd03257">
    <property type="entry name" value="ABC_NikE_OppD_transporters"/>
    <property type="match status" value="1"/>
</dbReference>
<gene>
    <name evidence="5" type="ORF">PTI45_00456</name>
</gene>
<sequence length="262" mass="29203">MTTTFTPILKADHLTKIYSDRPTPALSDVSLTIGKGECVGIVGESGSGKSTLARCLLRLESLDQGTIEFRQQLYHSLKGHSLRQARQHIGAVFQHPTAALNPKLTIIDSLMEPLDLQPSLRPSFISQPIRNREQIATQLLEYVQLPTKLLSAYPHELSGGQKQRVTIARAISTEPDLIILDEPTASLDVTSQAAVLKLLQELQQSLHLSYLFISHDLAAVYQMSDRILVMRHGQVVDQFASNDLYHEERHEYTASLLDVFLA</sequence>
<dbReference type="PROSITE" id="PS50893">
    <property type="entry name" value="ABC_TRANSPORTER_2"/>
    <property type="match status" value="1"/>
</dbReference>
<dbReference type="PROSITE" id="PS00211">
    <property type="entry name" value="ABC_TRANSPORTER_1"/>
    <property type="match status" value="1"/>
</dbReference>
<dbReference type="InterPro" id="IPR003439">
    <property type="entry name" value="ABC_transporter-like_ATP-bd"/>
</dbReference>
<dbReference type="GO" id="GO:0016887">
    <property type="term" value="F:ATP hydrolysis activity"/>
    <property type="evidence" value="ECO:0007669"/>
    <property type="project" value="InterPro"/>
</dbReference>
<keyword evidence="2" id="KW-0547">Nucleotide-binding</keyword>
<dbReference type="PANTHER" id="PTHR43776:SF8">
    <property type="entry name" value="ABC TRANSPORTER, ATP-BINDING PROTEIN"/>
    <property type="match status" value="1"/>
</dbReference>